<feature type="compositionally biased region" description="Polar residues" evidence="1">
    <location>
        <begin position="499"/>
        <end position="511"/>
    </location>
</feature>
<reference evidence="2" key="1">
    <citation type="journal article" date="2020" name="Stud. Mycol.">
        <title>101 Dothideomycetes genomes: a test case for predicting lifestyles and emergence of pathogens.</title>
        <authorList>
            <person name="Haridas S."/>
            <person name="Albert R."/>
            <person name="Binder M."/>
            <person name="Bloem J."/>
            <person name="Labutti K."/>
            <person name="Salamov A."/>
            <person name="Andreopoulos B."/>
            <person name="Baker S."/>
            <person name="Barry K."/>
            <person name="Bills G."/>
            <person name="Bluhm B."/>
            <person name="Cannon C."/>
            <person name="Castanera R."/>
            <person name="Culley D."/>
            <person name="Daum C."/>
            <person name="Ezra D."/>
            <person name="Gonzalez J."/>
            <person name="Henrissat B."/>
            <person name="Kuo A."/>
            <person name="Liang C."/>
            <person name="Lipzen A."/>
            <person name="Lutzoni F."/>
            <person name="Magnuson J."/>
            <person name="Mondo S."/>
            <person name="Nolan M."/>
            <person name="Ohm R."/>
            <person name="Pangilinan J."/>
            <person name="Park H.-J."/>
            <person name="Ramirez L."/>
            <person name="Alfaro M."/>
            <person name="Sun H."/>
            <person name="Tritt A."/>
            <person name="Yoshinaga Y."/>
            <person name="Zwiers L.-H."/>
            <person name="Turgeon B."/>
            <person name="Goodwin S."/>
            <person name="Spatafora J."/>
            <person name="Crous P."/>
            <person name="Grigoriev I."/>
        </authorList>
    </citation>
    <scope>NUCLEOTIDE SEQUENCE</scope>
    <source>
        <strain evidence="2">CBS 122681</strain>
    </source>
</reference>
<sequence>MSTISRLQAALAAATNEVVVTAANINFDFSLVKCEAPKEYQPLGNMLASMRKSDAETGTIHVTARKLGALFDGACPSTPALLQAYGSRASEITATAKSAESLEHSEAIFSAYAGVDGTSIWAAATSSTAALHVHLLACMLARIFDAAESVSIWVELVRERKRELANRFENGEQLPFSLTAAAAQNELPRTQLAQWDASARSWLRTADEIMKDRHDQLRVLLKCVDVNVNQEKAVFPSVMEAWRSALTTMENLISGQPQAAMNGSILVALSSWHLYPNMAVFGNQNFEVVMDDEFLSSAGVLSIGFSVSGMPRESGVFWCLSLAHLRHYGRPVQTERVLRSDPTRITFSQFLLCSLGAIISHCRIPSKHLLPAMRFLATTCAAFENNKKLGWPAVIGRTASSYLNATGEDLENIKRLVQYGRRRAKQFLGNEKDGSNANADYFGLGGHVHLLRCFRNHEARIGFLRRIVAGIVSENGLESGDFIIQYHDDLGPEDELLPSRSSGEEGTTTDQPLRIPNRHGSRSDRLFTFGADSDTEEDEDDEDEINYPVCYTTVIPGWCRTFAGLSSSDTSELEDLNKHHHHWVPEGKPPPVSPQDEFCHKYVPERGIRQSRDGSLVLGDSEVYTFFCGFPRVAAVYCRNYLRLTPPVWSIELLFQCHEAAELSNYRLLEQMLDGAPTLLKMFDALSTAASIYKHLPNATVAVQSLDRPILNAKWYNTVLSVESKARRRTQKRNVALAIVAYFDSGTCDLDPFDMDRVLAVSSGDSIYVPRQLVCDPIERSKPRQLKRILGNFGKPGVVLAIPPQEPMMRDVDHRRILTMSTTEFDAEHIDSFGRTSLHLSFTDHHVPLYDHNVKIGQESQVSVVEAFISVRDAGAWIADINILEALNSARVVRLPPPRQCEHENQSVPDIGALSVDTWDDVLDCPEDKFVVRAHGNWLARVAVTSVLVQALRNRKNSTTIRVCQPDTCWQCLWGGDDSDAPLMQAFVY</sequence>
<protein>
    <submittedName>
        <fullName evidence="2">Uncharacterized protein</fullName>
    </submittedName>
</protein>
<organism evidence="2 3">
    <name type="scientific">Lophiostoma macrostomum CBS 122681</name>
    <dbReference type="NCBI Taxonomy" id="1314788"/>
    <lineage>
        <taxon>Eukaryota</taxon>
        <taxon>Fungi</taxon>
        <taxon>Dikarya</taxon>
        <taxon>Ascomycota</taxon>
        <taxon>Pezizomycotina</taxon>
        <taxon>Dothideomycetes</taxon>
        <taxon>Pleosporomycetidae</taxon>
        <taxon>Pleosporales</taxon>
        <taxon>Lophiostomataceae</taxon>
        <taxon>Lophiostoma</taxon>
    </lineage>
</organism>
<feature type="compositionally biased region" description="Acidic residues" evidence="1">
    <location>
        <begin position="533"/>
        <end position="543"/>
    </location>
</feature>
<dbReference type="Proteomes" id="UP000799324">
    <property type="component" value="Unassembled WGS sequence"/>
</dbReference>
<dbReference type="AlphaFoldDB" id="A0A6A6TLU2"/>
<dbReference type="EMBL" id="MU004296">
    <property type="protein sequence ID" value="KAF2661025.1"/>
    <property type="molecule type" value="Genomic_DNA"/>
</dbReference>
<proteinExistence type="predicted"/>
<keyword evidence="3" id="KW-1185">Reference proteome</keyword>
<evidence type="ECO:0000256" key="1">
    <source>
        <dbReference type="SAM" id="MobiDB-lite"/>
    </source>
</evidence>
<evidence type="ECO:0000313" key="2">
    <source>
        <dbReference type="EMBL" id="KAF2661025.1"/>
    </source>
</evidence>
<feature type="region of interest" description="Disordered" evidence="1">
    <location>
        <begin position="493"/>
        <end position="543"/>
    </location>
</feature>
<name>A0A6A6TLU2_9PLEO</name>
<evidence type="ECO:0000313" key="3">
    <source>
        <dbReference type="Proteomes" id="UP000799324"/>
    </source>
</evidence>
<dbReference type="OrthoDB" id="5354164at2759"/>
<accession>A0A6A6TLU2</accession>
<gene>
    <name evidence="2" type="ORF">K491DRAFT_711278</name>
</gene>